<comment type="caution">
    <text evidence="2">The sequence shown here is derived from an EMBL/GenBank/DDBJ whole genome shotgun (WGS) entry which is preliminary data.</text>
</comment>
<feature type="non-terminal residue" evidence="2">
    <location>
        <position position="1"/>
    </location>
</feature>
<dbReference type="EMBL" id="JASCZI010213820">
    <property type="protein sequence ID" value="MED6201665.1"/>
    <property type="molecule type" value="Genomic_DNA"/>
</dbReference>
<evidence type="ECO:0000256" key="1">
    <source>
        <dbReference type="SAM" id="MobiDB-lite"/>
    </source>
</evidence>
<organism evidence="2 3">
    <name type="scientific">Stylosanthes scabra</name>
    <dbReference type="NCBI Taxonomy" id="79078"/>
    <lineage>
        <taxon>Eukaryota</taxon>
        <taxon>Viridiplantae</taxon>
        <taxon>Streptophyta</taxon>
        <taxon>Embryophyta</taxon>
        <taxon>Tracheophyta</taxon>
        <taxon>Spermatophyta</taxon>
        <taxon>Magnoliopsida</taxon>
        <taxon>eudicotyledons</taxon>
        <taxon>Gunneridae</taxon>
        <taxon>Pentapetalae</taxon>
        <taxon>rosids</taxon>
        <taxon>fabids</taxon>
        <taxon>Fabales</taxon>
        <taxon>Fabaceae</taxon>
        <taxon>Papilionoideae</taxon>
        <taxon>50 kb inversion clade</taxon>
        <taxon>dalbergioids sensu lato</taxon>
        <taxon>Dalbergieae</taxon>
        <taxon>Pterocarpus clade</taxon>
        <taxon>Stylosanthes</taxon>
    </lineage>
</organism>
<proteinExistence type="predicted"/>
<gene>
    <name evidence="2" type="ORF">PIB30_097217</name>
</gene>
<evidence type="ECO:0000313" key="2">
    <source>
        <dbReference type="EMBL" id="MED6201665.1"/>
    </source>
</evidence>
<evidence type="ECO:0000313" key="3">
    <source>
        <dbReference type="Proteomes" id="UP001341840"/>
    </source>
</evidence>
<feature type="region of interest" description="Disordered" evidence="1">
    <location>
        <begin position="1"/>
        <end position="25"/>
    </location>
</feature>
<keyword evidence="3" id="KW-1185">Reference proteome</keyword>
<accession>A0ABU6XXA3</accession>
<name>A0ABU6XXA3_9FABA</name>
<protein>
    <submittedName>
        <fullName evidence="2">Uncharacterized protein</fullName>
    </submittedName>
</protein>
<sequence>EASPALKSGPGFESERIPNPGDFPSSVSNRVLFFYRATIMSSNTSVQESASRFGMALRFSGRNWAESTAFGALRLNPGSTSVHLGEQVHWVNQPMVHLVN</sequence>
<reference evidence="2 3" key="1">
    <citation type="journal article" date="2023" name="Plants (Basel)">
        <title>Bridging the Gap: Combining Genomics and Transcriptomics Approaches to Understand Stylosanthes scabra, an Orphan Legume from the Brazilian Caatinga.</title>
        <authorList>
            <person name="Ferreira-Neto J.R.C."/>
            <person name="da Silva M.D."/>
            <person name="Binneck E."/>
            <person name="de Melo N.F."/>
            <person name="da Silva R.H."/>
            <person name="de Melo A.L.T.M."/>
            <person name="Pandolfi V."/>
            <person name="Bustamante F.O."/>
            <person name="Brasileiro-Vidal A.C."/>
            <person name="Benko-Iseppon A.M."/>
        </authorList>
    </citation>
    <scope>NUCLEOTIDE SEQUENCE [LARGE SCALE GENOMIC DNA]</scope>
    <source>
        <tissue evidence="2">Leaves</tissue>
    </source>
</reference>
<dbReference type="Proteomes" id="UP001341840">
    <property type="component" value="Unassembled WGS sequence"/>
</dbReference>